<feature type="compositionally biased region" description="Polar residues" evidence="1">
    <location>
        <begin position="314"/>
        <end position="328"/>
    </location>
</feature>
<dbReference type="Pfam" id="PF07727">
    <property type="entry name" value="RVT_2"/>
    <property type="match status" value="1"/>
</dbReference>
<evidence type="ECO:0008006" key="6">
    <source>
        <dbReference type="Google" id="ProtNLM"/>
    </source>
</evidence>
<dbReference type="Proteomes" id="UP001188597">
    <property type="component" value="Unassembled WGS sequence"/>
</dbReference>
<accession>A0AA89BMP8</accession>
<dbReference type="InterPro" id="IPR013103">
    <property type="entry name" value="RVT_2"/>
</dbReference>
<protein>
    <recommendedName>
        <fullName evidence="6">Reverse transcriptase Ty1/copia-type domain-containing protein</fullName>
    </recommendedName>
</protein>
<dbReference type="SUPFAM" id="SSF56672">
    <property type="entry name" value="DNA/RNA polymerases"/>
    <property type="match status" value="1"/>
</dbReference>
<reference evidence="4" key="1">
    <citation type="submission" date="2022-12" db="EMBL/GenBank/DDBJ databases">
        <title>Draft genome assemblies for two species of Escallonia (Escalloniales).</title>
        <authorList>
            <person name="Chanderbali A."/>
            <person name="Dervinis C."/>
            <person name="Anghel I."/>
            <person name="Soltis D."/>
            <person name="Soltis P."/>
            <person name="Zapata F."/>
        </authorList>
    </citation>
    <scope>NUCLEOTIDE SEQUENCE</scope>
    <source>
        <strain evidence="4">UCBG64.0493</strain>
        <tissue evidence="4">Leaf</tissue>
    </source>
</reference>
<dbReference type="PANTHER" id="PTHR11439">
    <property type="entry name" value="GAG-POL-RELATED RETROTRANSPOSON"/>
    <property type="match status" value="1"/>
</dbReference>
<dbReference type="PANTHER" id="PTHR11439:SF470">
    <property type="entry name" value="CYSTEINE-RICH RLK (RECEPTOR-LIKE PROTEIN KINASE) 8"/>
    <property type="match status" value="1"/>
</dbReference>
<evidence type="ECO:0000259" key="3">
    <source>
        <dbReference type="Pfam" id="PF25597"/>
    </source>
</evidence>
<evidence type="ECO:0000313" key="5">
    <source>
        <dbReference type="Proteomes" id="UP001188597"/>
    </source>
</evidence>
<feature type="domain" description="Retroviral polymerase SH3-like" evidence="3">
    <location>
        <begin position="200"/>
        <end position="256"/>
    </location>
</feature>
<feature type="region of interest" description="Disordered" evidence="1">
    <location>
        <begin position="293"/>
        <end position="358"/>
    </location>
</feature>
<feature type="region of interest" description="Disordered" evidence="1">
    <location>
        <begin position="94"/>
        <end position="121"/>
    </location>
</feature>
<dbReference type="CDD" id="cd09272">
    <property type="entry name" value="RNase_HI_RT_Ty1"/>
    <property type="match status" value="1"/>
</dbReference>
<dbReference type="AlphaFoldDB" id="A0AA89BMP8"/>
<feature type="compositionally biased region" description="Basic and acidic residues" evidence="1">
    <location>
        <begin position="94"/>
        <end position="103"/>
    </location>
</feature>
<dbReference type="InterPro" id="IPR057670">
    <property type="entry name" value="SH3_retrovirus"/>
</dbReference>
<dbReference type="EMBL" id="JAVXUP010000022">
    <property type="protein sequence ID" value="KAK3042287.1"/>
    <property type="molecule type" value="Genomic_DNA"/>
</dbReference>
<keyword evidence="5" id="KW-1185">Reference proteome</keyword>
<evidence type="ECO:0000259" key="2">
    <source>
        <dbReference type="Pfam" id="PF07727"/>
    </source>
</evidence>
<sequence length="625" mass="70227">MRSNLLAQDPLPNLNRVYSTQIQEERVKTIARGKEERGEAMAFAAQSTITYRGRGEWKDKNVVCSNCKRFGHESENCFLLVGYLKCWGNRPRGDGKAGGHAREGPSFSATNSVDTESSGTPRLSTEQWQILLAMLKIHKPNVNEKMIGHLPISFSGECVLMAGYLINRTPSSILNGKTPYEIIYGQASEYEHLRVLGSFCFAHIQGKARDKFASRSCRCIFVGYPYGKKGWRLYDLETREFFVSRDVDFYETEFPYAFLENGTTNDIMGQSFLDYVVDEEFWIDKDLVDRAGGGGGVTGDAHGGHEHPQWGSEDAQNVQEQPVSSAEQNVADPIAQEVRPDDEGDMEEQFGRGHRKKQASVRLHDYVTNTIQKLSPHVHSPTPQYVSAINADHEPMTFFEATKDKGWQEAMQHEIQALENTKTWEIEDLPPGVVQVNVLVYVDDLIMFRNNHAAIQRFKTYLSGCFRMKDFGVLKYFLGVEVARGPEGIFLCQRKYALDIISEIGLLGTKPASVPQEQNHRLALATRNAIVDWAGCPLTRRSLTGWIIFLGTSPISWKTKKQHTVSRSSTEAEYRSMAMTTGELLWLKGILRSLGVDLSPDVFYSGYFLTLGGLCSENTYGSPVT</sequence>
<gene>
    <name evidence="4" type="ORF">RJ639_001882</name>
</gene>
<evidence type="ECO:0000256" key="1">
    <source>
        <dbReference type="SAM" id="MobiDB-lite"/>
    </source>
</evidence>
<feature type="compositionally biased region" description="Polar residues" evidence="1">
    <location>
        <begin position="107"/>
        <end position="121"/>
    </location>
</feature>
<evidence type="ECO:0000313" key="4">
    <source>
        <dbReference type="EMBL" id="KAK3042287.1"/>
    </source>
</evidence>
<dbReference type="Pfam" id="PF25597">
    <property type="entry name" value="SH3_retrovirus"/>
    <property type="match status" value="1"/>
</dbReference>
<name>A0AA89BMP8_9ASTE</name>
<dbReference type="InterPro" id="IPR043502">
    <property type="entry name" value="DNA/RNA_pol_sf"/>
</dbReference>
<organism evidence="4 5">
    <name type="scientific">Escallonia herrerae</name>
    <dbReference type="NCBI Taxonomy" id="1293975"/>
    <lineage>
        <taxon>Eukaryota</taxon>
        <taxon>Viridiplantae</taxon>
        <taxon>Streptophyta</taxon>
        <taxon>Embryophyta</taxon>
        <taxon>Tracheophyta</taxon>
        <taxon>Spermatophyta</taxon>
        <taxon>Magnoliopsida</taxon>
        <taxon>eudicotyledons</taxon>
        <taxon>Gunneridae</taxon>
        <taxon>Pentapetalae</taxon>
        <taxon>asterids</taxon>
        <taxon>campanulids</taxon>
        <taxon>Escalloniales</taxon>
        <taxon>Escalloniaceae</taxon>
        <taxon>Escallonia</taxon>
    </lineage>
</organism>
<comment type="caution">
    <text evidence="4">The sequence shown here is derived from an EMBL/GenBank/DDBJ whole genome shotgun (WGS) entry which is preliminary data.</text>
</comment>
<proteinExistence type="predicted"/>
<feature type="domain" description="Reverse transcriptase Ty1/copia-type" evidence="2">
    <location>
        <begin position="436"/>
        <end position="516"/>
    </location>
</feature>